<protein>
    <recommendedName>
        <fullName evidence="1">Putative plant transposon protein domain-containing protein</fullName>
    </recommendedName>
</protein>
<name>A0AAV6KM33_9ERIC</name>
<dbReference type="AlphaFoldDB" id="A0AAV6KM33"/>
<organism evidence="2 3">
    <name type="scientific">Rhododendron griersonianum</name>
    <dbReference type="NCBI Taxonomy" id="479676"/>
    <lineage>
        <taxon>Eukaryota</taxon>
        <taxon>Viridiplantae</taxon>
        <taxon>Streptophyta</taxon>
        <taxon>Embryophyta</taxon>
        <taxon>Tracheophyta</taxon>
        <taxon>Spermatophyta</taxon>
        <taxon>Magnoliopsida</taxon>
        <taxon>eudicotyledons</taxon>
        <taxon>Gunneridae</taxon>
        <taxon>Pentapetalae</taxon>
        <taxon>asterids</taxon>
        <taxon>Ericales</taxon>
        <taxon>Ericaceae</taxon>
        <taxon>Ericoideae</taxon>
        <taxon>Rhodoreae</taxon>
        <taxon>Rhododendron</taxon>
    </lineage>
</organism>
<gene>
    <name evidence="2" type="ORF">RHGRI_011249</name>
</gene>
<proteinExistence type="predicted"/>
<accession>A0AAV6KM33</accession>
<dbReference type="Pfam" id="PF20167">
    <property type="entry name" value="Transposase_32"/>
    <property type="match status" value="1"/>
</dbReference>
<reference evidence="2" key="1">
    <citation type="submission" date="2020-08" db="EMBL/GenBank/DDBJ databases">
        <title>Plant Genome Project.</title>
        <authorList>
            <person name="Zhang R.-G."/>
        </authorList>
    </citation>
    <scope>NUCLEOTIDE SEQUENCE</scope>
    <source>
        <strain evidence="2">WSP0</strain>
        <tissue evidence="2">Leaf</tissue>
    </source>
</reference>
<keyword evidence="3" id="KW-1185">Reference proteome</keyword>
<feature type="domain" description="Putative plant transposon protein" evidence="1">
    <location>
        <begin position="53"/>
        <end position="223"/>
    </location>
</feature>
<evidence type="ECO:0000313" key="3">
    <source>
        <dbReference type="Proteomes" id="UP000823749"/>
    </source>
</evidence>
<comment type="caution">
    <text evidence="2">The sequence shown here is derived from an EMBL/GenBank/DDBJ whole genome shotgun (WGS) entry which is preliminary data.</text>
</comment>
<sequence>MSTRAARRNPVRRFSSSEFEAKFELFCDRPIALERQLDVVSLGNHEVVGWLKKQGWENLAMLEANVNLTMVREFFCNISSVDFGTETITSFVRGKLITITPLALGKIVNLTPLSEYFYPRDSRTVSPTVRDSIACTLTGTSRNWEKNAISQGVLYSSYRLLNLFFCATVEPCSHTSSIHAYRGLALQFIGMGRNVDWCRIVFPEIAKFGSSRNPPKGKLPYGVVLSIFLTKICHCPGIAGDQYKLSTDKRKPFTIHSISISAAHASELSDDDTSVHEDDTATGDNSTTTAMLIDLQVENWRVQEELADQGKLLAVMRKEQVRQGVQLFKLQEAQTEHAAQFATFMTEMRSLLSSTRSSP</sequence>
<evidence type="ECO:0000313" key="2">
    <source>
        <dbReference type="EMBL" id="KAG5553316.1"/>
    </source>
</evidence>
<dbReference type="InterPro" id="IPR046796">
    <property type="entry name" value="Transposase_32_dom"/>
</dbReference>
<dbReference type="Proteomes" id="UP000823749">
    <property type="component" value="Chromosome 4"/>
</dbReference>
<evidence type="ECO:0000259" key="1">
    <source>
        <dbReference type="Pfam" id="PF20167"/>
    </source>
</evidence>
<dbReference type="EMBL" id="JACTNZ010000004">
    <property type="protein sequence ID" value="KAG5553316.1"/>
    <property type="molecule type" value="Genomic_DNA"/>
</dbReference>